<gene>
    <name evidence="10" type="ORF">CMN54_12710</name>
</gene>
<keyword evidence="4" id="KW-0677">Repeat</keyword>
<keyword evidence="2" id="KW-0813">Transport</keyword>
<dbReference type="InterPro" id="IPR003439">
    <property type="entry name" value="ABC_transporter-like_ATP-bd"/>
</dbReference>
<feature type="domain" description="ABC transporter" evidence="9">
    <location>
        <begin position="246"/>
        <end position="489"/>
    </location>
</feature>
<keyword evidence="7" id="KW-1278">Translocase</keyword>
<evidence type="ECO:0000259" key="9">
    <source>
        <dbReference type="PROSITE" id="PS50893"/>
    </source>
</evidence>
<evidence type="ECO:0000313" key="11">
    <source>
        <dbReference type="Proteomes" id="UP000226525"/>
    </source>
</evidence>
<dbReference type="EMBL" id="NZEX01000150">
    <property type="protein sequence ID" value="MAH64279.1"/>
    <property type="molecule type" value="Genomic_DNA"/>
</dbReference>
<feature type="domain" description="ABC transporter" evidence="9">
    <location>
        <begin position="1"/>
        <end position="235"/>
    </location>
</feature>
<dbReference type="PROSITE" id="PS50893">
    <property type="entry name" value="ABC_TRANSPORTER_2"/>
    <property type="match status" value="2"/>
</dbReference>
<dbReference type="InterPro" id="IPR027417">
    <property type="entry name" value="P-loop_NTPase"/>
</dbReference>
<comment type="subcellular location">
    <subcellularLocation>
        <location evidence="1">Cell membrane</location>
        <topology evidence="1">Peripheral membrane protein</topology>
    </subcellularLocation>
</comment>
<dbReference type="PANTHER" id="PTHR43790:SF9">
    <property type="entry name" value="GALACTOFURANOSE TRANSPORTER ATP-BINDING PROTEIN YTFR"/>
    <property type="match status" value="1"/>
</dbReference>
<keyword evidence="3" id="KW-1003">Cell membrane</keyword>
<organism evidence="10 11">
    <name type="scientific">SAR324 cluster bacterium</name>
    <dbReference type="NCBI Taxonomy" id="2024889"/>
    <lineage>
        <taxon>Bacteria</taxon>
        <taxon>Deltaproteobacteria</taxon>
        <taxon>SAR324 cluster</taxon>
    </lineage>
</organism>
<dbReference type="SMART" id="SM00382">
    <property type="entry name" value="AAA"/>
    <property type="match status" value="2"/>
</dbReference>
<dbReference type="Pfam" id="PF00005">
    <property type="entry name" value="ABC_tran"/>
    <property type="match status" value="2"/>
</dbReference>
<dbReference type="InterPro" id="IPR003593">
    <property type="entry name" value="AAA+_ATPase"/>
</dbReference>
<evidence type="ECO:0000313" key="10">
    <source>
        <dbReference type="EMBL" id="MAH64279.1"/>
    </source>
</evidence>
<evidence type="ECO:0000256" key="7">
    <source>
        <dbReference type="ARBA" id="ARBA00022967"/>
    </source>
</evidence>
<dbReference type="InterPro" id="IPR017871">
    <property type="entry name" value="ABC_transporter-like_CS"/>
</dbReference>
<evidence type="ECO:0000256" key="2">
    <source>
        <dbReference type="ARBA" id="ARBA00022448"/>
    </source>
</evidence>
<name>A0A2D6YM84_9DELT</name>
<dbReference type="PROSITE" id="PS00211">
    <property type="entry name" value="ABC_TRANSPORTER_1"/>
    <property type="match status" value="1"/>
</dbReference>
<keyword evidence="6 10" id="KW-0067">ATP-binding</keyword>
<reference evidence="11" key="1">
    <citation type="submission" date="2017-09" db="EMBL/GenBank/DDBJ databases">
        <title>The Reconstruction of 2,631 Draft Metagenome-Assembled Genomes from the Global Oceans.</title>
        <authorList>
            <person name="Tully B.J."/>
            <person name="Graham E.D."/>
            <person name="Heidelberg J.F."/>
        </authorList>
    </citation>
    <scope>NUCLEOTIDE SEQUENCE [LARGE SCALE GENOMIC DNA]</scope>
</reference>
<protein>
    <submittedName>
        <fullName evidence="10">D-xylose ABC transporter ATP-binding protein</fullName>
    </submittedName>
</protein>
<dbReference type="FunFam" id="3.40.50.300:FF:000127">
    <property type="entry name" value="Ribose import ATP-binding protein RbsA"/>
    <property type="match status" value="1"/>
</dbReference>
<evidence type="ECO:0000256" key="8">
    <source>
        <dbReference type="ARBA" id="ARBA00023136"/>
    </source>
</evidence>
<keyword evidence="5" id="KW-0547">Nucleotide-binding</keyword>
<dbReference type="SUPFAM" id="SSF52540">
    <property type="entry name" value="P-loop containing nucleoside triphosphate hydrolases"/>
    <property type="match status" value="2"/>
</dbReference>
<dbReference type="Gene3D" id="3.40.50.300">
    <property type="entry name" value="P-loop containing nucleotide triphosphate hydrolases"/>
    <property type="match status" value="2"/>
</dbReference>
<dbReference type="GO" id="GO:0016887">
    <property type="term" value="F:ATP hydrolysis activity"/>
    <property type="evidence" value="ECO:0007669"/>
    <property type="project" value="InterPro"/>
</dbReference>
<proteinExistence type="predicted"/>
<accession>A0A2D6YM84</accession>
<dbReference type="InterPro" id="IPR050107">
    <property type="entry name" value="ABC_carbohydrate_import_ATPase"/>
</dbReference>
<dbReference type="AlphaFoldDB" id="A0A2D6YM84"/>
<dbReference type="CDD" id="cd03215">
    <property type="entry name" value="ABC_Carb_Monos_II"/>
    <property type="match status" value="1"/>
</dbReference>
<evidence type="ECO:0000256" key="3">
    <source>
        <dbReference type="ARBA" id="ARBA00022475"/>
    </source>
</evidence>
<dbReference type="GO" id="GO:0005886">
    <property type="term" value="C:plasma membrane"/>
    <property type="evidence" value="ECO:0007669"/>
    <property type="project" value="UniProtKB-SubCell"/>
</dbReference>
<keyword evidence="8" id="KW-0472">Membrane</keyword>
<sequence length="493" mass="54436">MNQITKSFSGVRAVDNVSVSFNKGCVHAIVGENGAGKSTLIKILSGAQKPDEGTIFFKGQSFSSFSPREALNFGISVIYQELALVSGMTVVENIFLGREIRKITGIIDSKKMETKASILLEQLGININVNQEVGELSVAYQQLVEIAKALSRNADLIVMDEPSAILAGHELEQLFKIIQSLKEKGVTIIYISHRLEEVFRIADEITVLKDGQHVVTRSVKGLDRLELVSAMVGRKLEEVFPQSINVVGECVLEAKGISTDTILKEVNLKLHRGEIVGLAGMVGSGRTELARALFGADKLIKGEIRILGERVDLRSPAEAITKKISLVPEDRKQQGLFIALPIKNNVTIPILRKISRWFLIDRKKESQLVDLSRRQLSISMASENMDVQFLSGGNQQKVVLAKWLHTNPEVIIMDEPTRGIDVGAKFEIYQLMRQLNEKGISILMISSELPEILGLSDRILVMSEGRIVAELKPEEASEEKIIDYATLSQSKVA</sequence>
<dbReference type="GO" id="GO:0005524">
    <property type="term" value="F:ATP binding"/>
    <property type="evidence" value="ECO:0007669"/>
    <property type="project" value="UniProtKB-KW"/>
</dbReference>
<evidence type="ECO:0000256" key="6">
    <source>
        <dbReference type="ARBA" id="ARBA00022840"/>
    </source>
</evidence>
<comment type="caution">
    <text evidence="10">The sequence shown here is derived from an EMBL/GenBank/DDBJ whole genome shotgun (WGS) entry which is preliminary data.</text>
</comment>
<evidence type="ECO:0000256" key="1">
    <source>
        <dbReference type="ARBA" id="ARBA00004202"/>
    </source>
</evidence>
<dbReference type="Proteomes" id="UP000226525">
    <property type="component" value="Unassembled WGS sequence"/>
</dbReference>
<dbReference type="CDD" id="cd03216">
    <property type="entry name" value="ABC_Carb_Monos_I"/>
    <property type="match status" value="1"/>
</dbReference>
<evidence type="ECO:0000256" key="4">
    <source>
        <dbReference type="ARBA" id="ARBA00022737"/>
    </source>
</evidence>
<evidence type="ECO:0000256" key="5">
    <source>
        <dbReference type="ARBA" id="ARBA00022741"/>
    </source>
</evidence>
<dbReference type="PANTHER" id="PTHR43790">
    <property type="entry name" value="CARBOHYDRATE TRANSPORT ATP-BINDING PROTEIN MG119-RELATED"/>
    <property type="match status" value="1"/>
</dbReference>